<gene>
    <name evidence="7" type="ORF">GNT65_03390</name>
</gene>
<keyword evidence="1" id="KW-0229">DNA integration</keyword>
<dbReference type="AlphaFoldDB" id="A0A6L7HU30"/>
<comment type="caution">
    <text evidence="7">The sequence shown here is derived from an EMBL/GenBank/DDBJ whole genome shotgun (WGS) entry which is preliminary data.</text>
</comment>
<evidence type="ECO:0000259" key="5">
    <source>
        <dbReference type="PROSITE" id="PS51898"/>
    </source>
</evidence>
<name>A0A6L7HU30_9GAMM</name>
<dbReference type="RefSeq" id="WP_160793710.1">
    <property type="nucleotide sequence ID" value="NZ_WRPA01000002.1"/>
</dbReference>
<evidence type="ECO:0000256" key="2">
    <source>
        <dbReference type="ARBA" id="ARBA00023125"/>
    </source>
</evidence>
<proteinExistence type="predicted"/>
<evidence type="ECO:0000256" key="3">
    <source>
        <dbReference type="ARBA" id="ARBA00023172"/>
    </source>
</evidence>
<sequence length="310" mass="34855">MTTATPYALYLSRLAPNSRRSIESQMRSIGRLMDWPDTVIDIRLSSVDYQQAMQIRALLIHEQWSARSINRAMTAIKNIVKVAALMGKSDMQQVAHISSIANMKHGAHQGNPLTVKQVNALFERLAKAKGAYGLRTLAIFALFLGTGLRRSELAALSMADYDRLNSTITVIAGKGNKSRVLFLPNWVEQHISAWLKLRSRQEGWLICKCYISGKLDVTQPVSSDTLYRLVKDRLIDIGISGASPHDLRRTFITRLLEQNVDINTVRQMAGHADISTTTIYDKRGDAFMREAASALNYVPTPKQRGRRRRC</sequence>
<dbReference type="InterPro" id="IPR044068">
    <property type="entry name" value="CB"/>
</dbReference>
<feature type="domain" description="Core-binding (CB)" evidence="6">
    <location>
        <begin position="1"/>
        <end position="84"/>
    </location>
</feature>
<evidence type="ECO:0000259" key="6">
    <source>
        <dbReference type="PROSITE" id="PS51900"/>
    </source>
</evidence>
<dbReference type="InterPro" id="IPR002104">
    <property type="entry name" value="Integrase_catalytic"/>
</dbReference>
<reference evidence="7 8" key="1">
    <citation type="submission" date="2019-12" db="EMBL/GenBank/DDBJ databases">
        <title>Shewanella insulae sp. nov., isolated from a tidal flat.</title>
        <authorList>
            <person name="Yoon J.-H."/>
        </authorList>
    </citation>
    <scope>NUCLEOTIDE SEQUENCE [LARGE SCALE GENOMIC DNA]</scope>
    <source>
        <strain evidence="7 8">JBTF-M18</strain>
    </source>
</reference>
<dbReference type="PROSITE" id="PS51898">
    <property type="entry name" value="TYR_RECOMBINASE"/>
    <property type="match status" value="1"/>
</dbReference>
<keyword evidence="8" id="KW-1185">Reference proteome</keyword>
<dbReference type="SUPFAM" id="SSF56349">
    <property type="entry name" value="DNA breaking-rejoining enzymes"/>
    <property type="match status" value="1"/>
</dbReference>
<dbReference type="GO" id="GO:0015074">
    <property type="term" value="P:DNA integration"/>
    <property type="evidence" value="ECO:0007669"/>
    <property type="project" value="UniProtKB-KW"/>
</dbReference>
<evidence type="ECO:0000313" key="8">
    <source>
        <dbReference type="Proteomes" id="UP000474778"/>
    </source>
</evidence>
<accession>A0A6L7HU30</accession>
<dbReference type="PANTHER" id="PTHR30349:SF90">
    <property type="entry name" value="TYROSINE RECOMBINASE XERD"/>
    <property type="match status" value="1"/>
</dbReference>
<dbReference type="InterPro" id="IPR011010">
    <property type="entry name" value="DNA_brk_join_enz"/>
</dbReference>
<dbReference type="PROSITE" id="PS51900">
    <property type="entry name" value="CB"/>
    <property type="match status" value="1"/>
</dbReference>
<dbReference type="Pfam" id="PF00589">
    <property type="entry name" value="Phage_integrase"/>
    <property type="match status" value="1"/>
</dbReference>
<keyword evidence="2 4" id="KW-0238">DNA-binding</keyword>
<dbReference type="InterPro" id="IPR013762">
    <property type="entry name" value="Integrase-like_cat_sf"/>
</dbReference>
<dbReference type="GO" id="GO:0006310">
    <property type="term" value="P:DNA recombination"/>
    <property type="evidence" value="ECO:0007669"/>
    <property type="project" value="UniProtKB-KW"/>
</dbReference>
<dbReference type="Proteomes" id="UP000474778">
    <property type="component" value="Unassembled WGS sequence"/>
</dbReference>
<dbReference type="GO" id="GO:0003677">
    <property type="term" value="F:DNA binding"/>
    <property type="evidence" value="ECO:0007669"/>
    <property type="project" value="UniProtKB-UniRule"/>
</dbReference>
<organism evidence="7 8">
    <name type="scientific">Shewanella insulae</name>
    <dbReference type="NCBI Taxonomy" id="2681496"/>
    <lineage>
        <taxon>Bacteria</taxon>
        <taxon>Pseudomonadati</taxon>
        <taxon>Pseudomonadota</taxon>
        <taxon>Gammaproteobacteria</taxon>
        <taxon>Alteromonadales</taxon>
        <taxon>Shewanellaceae</taxon>
        <taxon>Shewanella</taxon>
    </lineage>
</organism>
<dbReference type="EMBL" id="WRPA01000002">
    <property type="protein sequence ID" value="MXR67715.1"/>
    <property type="molecule type" value="Genomic_DNA"/>
</dbReference>
<dbReference type="Gene3D" id="1.10.443.10">
    <property type="entry name" value="Intergrase catalytic core"/>
    <property type="match status" value="1"/>
</dbReference>
<dbReference type="InterPro" id="IPR050090">
    <property type="entry name" value="Tyrosine_recombinase_XerCD"/>
</dbReference>
<dbReference type="CDD" id="cd00397">
    <property type="entry name" value="DNA_BRE_C"/>
    <property type="match status" value="1"/>
</dbReference>
<feature type="domain" description="Tyr recombinase" evidence="5">
    <location>
        <begin position="108"/>
        <end position="293"/>
    </location>
</feature>
<evidence type="ECO:0000256" key="1">
    <source>
        <dbReference type="ARBA" id="ARBA00022908"/>
    </source>
</evidence>
<evidence type="ECO:0000313" key="7">
    <source>
        <dbReference type="EMBL" id="MXR67715.1"/>
    </source>
</evidence>
<dbReference type="PANTHER" id="PTHR30349">
    <property type="entry name" value="PHAGE INTEGRASE-RELATED"/>
    <property type="match status" value="1"/>
</dbReference>
<keyword evidence="3" id="KW-0233">DNA recombination</keyword>
<protein>
    <submittedName>
        <fullName evidence="7">Tyrosine-type recombinase/integrase</fullName>
    </submittedName>
</protein>
<evidence type="ECO:0000256" key="4">
    <source>
        <dbReference type="PROSITE-ProRule" id="PRU01248"/>
    </source>
</evidence>